<keyword evidence="7" id="KW-0539">Nucleus</keyword>
<dbReference type="GO" id="GO:0046872">
    <property type="term" value="F:metal ion binding"/>
    <property type="evidence" value="ECO:0007669"/>
    <property type="project" value="UniProtKB-KW"/>
</dbReference>
<dbReference type="Pfam" id="PF05142">
    <property type="entry name" value="DUF702"/>
    <property type="match status" value="1"/>
</dbReference>
<keyword evidence="3" id="KW-0479">Metal-binding</keyword>
<keyword evidence="10" id="KW-1185">Reference proteome</keyword>
<comment type="similarity">
    <text evidence="2">Belongs to the SHI protein family.</text>
</comment>
<evidence type="ECO:0000256" key="1">
    <source>
        <dbReference type="ARBA" id="ARBA00004123"/>
    </source>
</evidence>
<keyword evidence="4" id="KW-0862">Zinc</keyword>
<dbReference type="InterPro" id="IPR007818">
    <property type="entry name" value="SHI"/>
</dbReference>
<reference evidence="9" key="1">
    <citation type="submission" date="2021-08" db="EMBL/GenBank/DDBJ databases">
        <title>WGS assembly of Ceratopteris richardii.</title>
        <authorList>
            <person name="Marchant D.B."/>
            <person name="Chen G."/>
            <person name="Jenkins J."/>
            <person name="Shu S."/>
            <person name="Leebens-Mack J."/>
            <person name="Grimwood J."/>
            <person name="Schmutz J."/>
            <person name="Soltis P."/>
            <person name="Soltis D."/>
            <person name="Chen Z.-H."/>
        </authorList>
    </citation>
    <scope>NUCLEOTIDE SEQUENCE</scope>
    <source>
        <strain evidence="9">Whitten #5841</strain>
        <tissue evidence="9">Leaf</tissue>
    </source>
</reference>
<dbReference type="GO" id="GO:0045893">
    <property type="term" value="P:positive regulation of DNA-templated transcription"/>
    <property type="evidence" value="ECO:0007669"/>
    <property type="project" value="TreeGrafter"/>
</dbReference>
<organism evidence="9 10">
    <name type="scientific">Ceratopteris richardii</name>
    <name type="common">Triangle waterfern</name>
    <dbReference type="NCBI Taxonomy" id="49495"/>
    <lineage>
        <taxon>Eukaryota</taxon>
        <taxon>Viridiplantae</taxon>
        <taxon>Streptophyta</taxon>
        <taxon>Embryophyta</taxon>
        <taxon>Tracheophyta</taxon>
        <taxon>Polypodiopsida</taxon>
        <taxon>Polypodiidae</taxon>
        <taxon>Polypodiales</taxon>
        <taxon>Pteridineae</taxon>
        <taxon>Pteridaceae</taxon>
        <taxon>Parkerioideae</taxon>
        <taxon>Ceratopteris</taxon>
    </lineage>
</organism>
<protein>
    <submittedName>
        <fullName evidence="9">Uncharacterized protein</fullName>
    </submittedName>
</protein>
<name>A0A8T2QU65_CERRI</name>
<evidence type="ECO:0000256" key="8">
    <source>
        <dbReference type="SAM" id="MobiDB-lite"/>
    </source>
</evidence>
<evidence type="ECO:0000313" key="10">
    <source>
        <dbReference type="Proteomes" id="UP000825935"/>
    </source>
</evidence>
<dbReference type="EMBL" id="CM035437">
    <property type="protein sequence ID" value="KAH7287496.1"/>
    <property type="molecule type" value="Genomic_DNA"/>
</dbReference>
<evidence type="ECO:0000256" key="3">
    <source>
        <dbReference type="ARBA" id="ARBA00022723"/>
    </source>
</evidence>
<keyword evidence="5" id="KW-0238">DNA-binding</keyword>
<accession>A0A8T2QU65</accession>
<dbReference type="OMA" id="NHENTIN"/>
<dbReference type="InterPro" id="IPR006510">
    <property type="entry name" value="Znf_LRP1"/>
</dbReference>
<keyword evidence="6" id="KW-0010">Activator</keyword>
<dbReference type="PANTHER" id="PTHR31604">
    <property type="entry name" value="PROTEIN LATERAL ROOT PRIMORDIUM 1"/>
    <property type="match status" value="1"/>
</dbReference>
<dbReference type="GO" id="GO:0003677">
    <property type="term" value="F:DNA binding"/>
    <property type="evidence" value="ECO:0007669"/>
    <property type="project" value="UniProtKB-KW"/>
</dbReference>
<evidence type="ECO:0000256" key="7">
    <source>
        <dbReference type="ARBA" id="ARBA00023242"/>
    </source>
</evidence>
<dbReference type="NCBIfam" id="TIGR01624">
    <property type="entry name" value="LRP1_Cterm"/>
    <property type="match status" value="1"/>
</dbReference>
<dbReference type="AlphaFoldDB" id="A0A8T2QU65"/>
<evidence type="ECO:0000256" key="2">
    <source>
        <dbReference type="ARBA" id="ARBA00006911"/>
    </source>
</evidence>
<dbReference type="NCBIfam" id="TIGR01623">
    <property type="entry name" value="put_zinc_LRP1"/>
    <property type="match status" value="1"/>
</dbReference>
<dbReference type="GO" id="GO:0005634">
    <property type="term" value="C:nucleus"/>
    <property type="evidence" value="ECO:0007669"/>
    <property type="project" value="UniProtKB-SubCell"/>
</dbReference>
<evidence type="ECO:0000313" key="9">
    <source>
        <dbReference type="EMBL" id="KAH7287496.1"/>
    </source>
</evidence>
<evidence type="ECO:0000256" key="4">
    <source>
        <dbReference type="ARBA" id="ARBA00022833"/>
    </source>
</evidence>
<sequence length="279" mass="30240">MELLNSREMEGGHAQVQQMMQLQGAHQQHQPHNQGYQQQQRAIHLDPVLMKHRSSSATSIACHDCGNQAKKDCPHSRCRTCCKSRGFECSTHIRSTWVPAAKRRERQQAELAALAAGQPVPKSKRARTLALAGAGSFGFHHQPNPSVSSFNSGSAGSPRNTSDFNATMLPVAHPEDLYRALPQEVKAQAVFQCVRLTSVADCQDEYAYRAIVRIGGRIFRGLLHDQGASDQGNVSNAGVAELHLGGRSTPLNSALIDLAGIYGGPANTLLTKETMPGPF</sequence>
<feature type="region of interest" description="Disordered" evidence="8">
    <location>
        <begin position="142"/>
        <end position="162"/>
    </location>
</feature>
<proteinExistence type="inferred from homology"/>
<dbReference type="InterPro" id="IPR006511">
    <property type="entry name" value="SHI_C"/>
</dbReference>
<feature type="compositionally biased region" description="Low complexity" evidence="8">
    <location>
        <begin position="143"/>
        <end position="158"/>
    </location>
</feature>
<dbReference type="PANTHER" id="PTHR31604:SF30">
    <property type="entry name" value="PROTEIN LATERAL ROOT PRIMORDIUM 1"/>
    <property type="match status" value="1"/>
</dbReference>
<dbReference type="OrthoDB" id="1913243at2759"/>
<comment type="caution">
    <text evidence="9">The sequence shown here is derived from an EMBL/GenBank/DDBJ whole genome shotgun (WGS) entry which is preliminary data.</text>
</comment>
<evidence type="ECO:0000256" key="5">
    <source>
        <dbReference type="ARBA" id="ARBA00023125"/>
    </source>
</evidence>
<dbReference type="Proteomes" id="UP000825935">
    <property type="component" value="Chromosome 32"/>
</dbReference>
<dbReference type="GO" id="GO:0003700">
    <property type="term" value="F:DNA-binding transcription factor activity"/>
    <property type="evidence" value="ECO:0007669"/>
    <property type="project" value="InterPro"/>
</dbReference>
<gene>
    <name evidence="9" type="ORF">KP509_32G058400</name>
</gene>
<evidence type="ECO:0000256" key="6">
    <source>
        <dbReference type="ARBA" id="ARBA00023159"/>
    </source>
</evidence>
<comment type="subcellular location">
    <subcellularLocation>
        <location evidence="1">Nucleus</location>
    </subcellularLocation>
</comment>